<evidence type="ECO:0000256" key="3">
    <source>
        <dbReference type="ARBA" id="ARBA00022578"/>
    </source>
</evidence>
<dbReference type="GO" id="GO:0006313">
    <property type="term" value="P:DNA transposition"/>
    <property type="evidence" value="ECO:0007669"/>
    <property type="project" value="UniProtKB-UniRule"/>
</dbReference>
<dbReference type="EMBL" id="AVQD01000024">
    <property type="protein sequence ID" value="KOA37223.1"/>
    <property type="molecule type" value="Genomic_DNA"/>
</dbReference>
<organism evidence="7 8">
    <name type="scientific">Bifidobacterium breve MCC 1128</name>
    <dbReference type="NCBI Taxonomy" id="1365965"/>
    <lineage>
        <taxon>Bacteria</taxon>
        <taxon>Bacillati</taxon>
        <taxon>Actinomycetota</taxon>
        <taxon>Actinomycetes</taxon>
        <taxon>Bifidobacteriales</taxon>
        <taxon>Bifidobacteriaceae</taxon>
        <taxon>Bifidobacterium</taxon>
    </lineage>
</organism>
<keyword evidence="6" id="KW-0814">Transposable element</keyword>
<comment type="similarity">
    <text evidence="2 6">Belongs to the transposase mutator family.</text>
</comment>
<dbReference type="AlphaFoldDB" id="A0A0L7AQD9"/>
<evidence type="ECO:0000256" key="2">
    <source>
        <dbReference type="ARBA" id="ARBA00010961"/>
    </source>
</evidence>
<keyword evidence="4 6" id="KW-0238">DNA-binding</keyword>
<evidence type="ECO:0000256" key="5">
    <source>
        <dbReference type="ARBA" id="ARBA00023172"/>
    </source>
</evidence>
<evidence type="ECO:0000313" key="8">
    <source>
        <dbReference type="Proteomes" id="UP000037193"/>
    </source>
</evidence>
<sequence>MARAVYDFQSLNKKTAIGKRREAMSKEIIQFDDAMFETRLDALVKTRVEQIVNAMLETEADEIANAGRYEHKTGRKAFRAGHYERGLTAKVGKLELKVPKLKGAVFESAVIERYRRREQSVEESLIDMYLTGVSTRRVDDISQLLWGDRIPSQTLSDRLGKVYAEIDAWRERPLEGEWPYVFMDGVWHKRSWGGSMENVSALVAIGVNADGHRGVIGVAEGMREDSPAGSSSSAA</sequence>
<reference evidence="7 8" key="1">
    <citation type="journal article" date="2015" name="Int J Genomics">
        <title>Comparative Genomics Revealed Genetic Diversity and Species/Strain-Level Differences in Carbohydrate Metabolism of Three Probiotic Bifidobacterial Species.</title>
        <authorList>
            <person name="Odamaki T."/>
            <person name="Horigome A."/>
            <person name="Sugahara H."/>
            <person name="Hashikura N."/>
            <person name="Minami J."/>
            <person name="Xiao J.Z."/>
            <person name="Abe F."/>
        </authorList>
    </citation>
    <scope>NUCLEOTIDE SEQUENCE [LARGE SCALE GENOMIC DNA]</scope>
    <source>
        <strain evidence="7 8">MCC 1128</strain>
    </source>
</reference>
<keyword evidence="5 6" id="KW-0233">DNA recombination</keyword>
<comment type="caution">
    <text evidence="7">The sequence shown here is derived from an EMBL/GenBank/DDBJ whole genome shotgun (WGS) entry which is preliminary data.</text>
</comment>
<evidence type="ECO:0000256" key="4">
    <source>
        <dbReference type="ARBA" id="ARBA00023125"/>
    </source>
</evidence>
<evidence type="ECO:0000256" key="6">
    <source>
        <dbReference type="RuleBase" id="RU365089"/>
    </source>
</evidence>
<keyword evidence="3 6" id="KW-0815">Transposition</keyword>
<dbReference type="InterPro" id="IPR001207">
    <property type="entry name" value="Transposase_mutator"/>
</dbReference>
<dbReference type="Pfam" id="PF00872">
    <property type="entry name" value="Transposase_mut"/>
    <property type="match status" value="1"/>
</dbReference>
<accession>A0A0L7AQD9</accession>
<protein>
    <recommendedName>
        <fullName evidence="6">Mutator family transposase</fullName>
    </recommendedName>
</protein>
<dbReference type="PATRIC" id="fig|1365965.3.peg.2274"/>
<evidence type="ECO:0000256" key="1">
    <source>
        <dbReference type="ARBA" id="ARBA00002190"/>
    </source>
</evidence>
<dbReference type="GO" id="GO:0004803">
    <property type="term" value="F:transposase activity"/>
    <property type="evidence" value="ECO:0007669"/>
    <property type="project" value="UniProtKB-UniRule"/>
</dbReference>
<dbReference type="PANTHER" id="PTHR33217:SF7">
    <property type="entry name" value="TRANSPOSASE FOR INSERTION SEQUENCE ELEMENT IS1081"/>
    <property type="match status" value="1"/>
</dbReference>
<gene>
    <name evidence="7" type="ORF">BBM1128_11280</name>
</gene>
<dbReference type="PANTHER" id="PTHR33217">
    <property type="entry name" value="TRANSPOSASE FOR INSERTION SEQUENCE ELEMENT IS1081"/>
    <property type="match status" value="1"/>
</dbReference>
<name>A0A0L7AQD9_BIFBR</name>
<dbReference type="GO" id="GO:0003677">
    <property type="term" value="F:DNA binding"/>
    <property type="evidence" value="ECO:0007669"/>
    <property type="project" value="UniProtKB-UniRule"/>
</dbReference>
<proteinExistence type="inferred from homology"/>
<comment type="function">
    <text evidence="1 6">Required for the transposition of the insertion element.</text>
</comment>
<evidence type="ECO:0000313" key="7">
    <source>
        <dbReference type="EMBL" id="KOA37223.1"/>
    </source>
</evidence>
<dbReference type="Proteomes" id="UP000037193">
    <property type="component" value="Unassembled WGS sequence"/>
</dbReference>